<dbReference type="STRING" id="1236220.SAMN04488112_1207"/>
<dbReference type="Gene3D" id="3.30.930.10">
    <property type="entry name" value="Bira Bifunctional Protein, Domain 2"/>
    <property type="match status" value="1"/>
</dbReference>
<gene>
    <name evidence="3" type="primary">lipM</name>
    <name evidence="5" type="ORF">SAMN04488112_1207</name>
</gene>
<dbReference type="Proteomes" id="UP000199387">
    <property type="component" value="Unassembled WGS sequence"/>
</dbReference>
<feature type="domain" description="BPL/LPL catalytic" evidence="4">
    <location>
        <begin position="44"/>
        <end position="259"/>
    </location>
</feature>
<name>A0A1G6Q6M9_9BACL</name>
<reference evidence="5 6" key="1">
    <citation type="submission" date="2016-10" db="EMBL/GenBank/DDBJ databases">
        <authorList>
            <person name="de Groot N.N."/>
        </authorList>
    </citation>
    <scope>NUCLEOTIDE SEQUENCE [LARGE SCALE GENOMIC DNA]</scope>
    <source>
        <strain evidence="5 6">DSM 45514</strain>
    </source>
</reference>
<evidence type="ECO:0000313" key="6">
    <source>
        <dbReference type="Proteomes" id="UP000199387"/>
    </source>
</evidence>
<comment type="function">
    <text evidence="3">Catalyzes the transfer of endogenously produced octanoic acid from octanoyl-acyl-carrier-protein onto the lipoyl domain of GcvH, an intermediate carrier during protein lipoylation.</text>
</comment>
<comment type="subunit">
    <text evidence="3">Monomer.</text>
</comment>
<dbReference type="EMBL" id="FMZA01000020">
    <property type="protein sequence ID" value="SDC87978.1"/>
    <property type="molecule type" value="Genomic_DNA"/>
</dbReference>
<protein>
    <recommendedName>
        <fullName evidence="3">Octanoyltransferase LipM</fullName>
        <ecNumber evidence="3">2.3.1.181</ecNumber>
    </recommendedName>
    <alternativeName>
        <fullName evidence="3">Octanoyl-[acyl-carrier-protein]:[GcvH] N-octanoyltransferase</fullName>
    </alternativeName>
</protein>
<evidence type="ECO:0000256" key="1">
    <source>
        <dbReference type="ARBA" id="ARBA00022679"/>
    </source>
</evidence>
<dbReference type="PROSITE" id="PS51733">
    <property type="entry name" value="BPL_LPL_CATALYTIC"/>
    <property type="match status" value="1"/>
</dbReference>
<evidence type="ECO:0000256" key="3">
    <source>
        <dbReference type="HAMAP-Rule" id="MF_02118"/>
    </source>
</evidence>
<comment type="similarity">
    <text evidence="3">Belongs to the octanoyltransferase LipM family.</text>
</comment>
<accession>A0A1G6Q6M9</accession>
<dbReference type="GO" id="GO:0009249">
    <property type="term" value="P:protein lipoylation"/>
    <property type="evidence" value="ECO:0007669"/>
    <property type="project" value="UniProtKB-UniRule"/>
</dbReference>
<comment type="miscellaneous">
    <text evidence="3">In the reaction, the free carboxyl group of octanoic acid is attached via an amide linkage to the epsilon-amino group of a specific lysine residue of lipoyl domains of lipoate-dependent enzymes. The reaction proceeds via an octanoyl-thioester enzyme intermediate.</text>
</comment>
<dbReference type="SUPFAM" id="SSF55681">
    <property type="entry name" value="Class II aaRS and biotin synthetases"/>
    <property type="match status" value="1"/>
</dbReference>
<proteinExistence type="inferred from homology"/>
<sequence length="289" mass="32684">MILYLIEEGLLKMKETWRLLHTGWRSSAENMAIDEAILIAHSEGKTPPTIRFYGWDPATLSIGYFQKVDKELDMDRLRKRKLGFVRRPTGGRAVLHDQEVTYSVIVGEDYPGMPTSVTDSYRVISQGLLEGFRKLDLSAEMVPLETEEEKEKYASMGSAACFDSPSNYELVVEGRKVAGSAQTRQRGVILQHGSILLDMDVDLLFDVLRFPSERVKQRLKEGFFQKAVAINEVSTTPISVEQAVQAFTEGFAIGMDIHLEPGELTPYEETLAQDLVRTRYGTEAWNLKR</sequence>
<dbReference type="InterPro" id="IPR024898">
    <property type="entry name" value="LipM"/>
</dbReference>
<comment type="pathway">
    <text evidence="3">Protein modification; protein lipoylation via endogenous pathway; protein N(6)-(lipoyl)lysine from octanoyl-[acyl-carrier-protein].</text>
</comment>
<dbReference type="PANTHER" id="PTHR43679:SF2">
    <property type="entry name" value="OCTANOYL-[GCVH]:PROTEIN N-OCTANOYLTRANSFERASE"/>
    <property type="match status" value="1"/>
</dbReference>
<dbReference type="InterPro" id="IPR050664">
    <property type="entry name" value="Octanoyltrans_LipM/LipL"/>
</dbReference>
<dbReference type="HAMAP" id="MF_02118">
    <property type="entry name" value="LipM"/>
    <property type="match status" value="1"/>
</dbReference>
<evidence type="ECO:0000259" key="4">
    <source>
        <dbReference type="PROSITE" id="PS51733"/>
    </source>
</evidence>
<dbReference type="GO" id="GO:0033819">
    <property type="term" value="F:lipoyl(octanoyl) transferase activity"/>
    <property type="evidence" value="ECO:0007669"/>
    <property type="project" value="UniProtKB-UniRule"/>
</dbReference>
<dbReference type="InterPro" id="IPR045864">
    <property type="entry name" value="aa-tRNA-synth_II/BPL/LPL"/>
</dbReference>
<keyword evidence="2 3" id="KW-0012">Acyltransferase</keyword>
<dbReference type="GO" id="GO:0009107">
    <property type="term" value="P:lipoate biosynthetic process"/>
    <property type="evidence" value="ECO:0007669"/>
    <property type="project" value="UniProtKB-UniRule"/>
</dbReference>
<keyword evidence="1 3" id="KW-0808">Transferase</keyword>
<keyword evidence="5" id="KW-0436">Ligase</keyword>
<evidence type="ECO:0000256" key="2">
    <source>
        <dbReference type="ARBA" id="ARBA00023315"/>
    </source>
</evidence>
<keyword evidence="6" id="KW-1185">Reference proteome</keyword>
<dbReference type="Pfam" id="PF21948">
    <property type="entry name" value="LplA-B_cat"/>
    <property type="match status" value="1"/>
</dbReference>
<dbReference type="CDD" id="cd16443">
    <property type="entry name" value="LplA"/>
    <property type="match status" value="1"/>
</dbReference>
<comment type="catalytic activity">
    <reaction evidence="3">
        <text>octanoyl-[ACP] + L-lysyl-[protein] = N(6)-octanoyl-L-lysyl-[protein] + holo-[ACP] + H(+)</text>
        <dbReference type="Rhea" id="RHEA:17665"/>
        <dbReference type="Rhea" id="RHEA-COMP:9636"/>
        <dbReference type="Rhea" id="RHEA-COMP:9685"/>
        <dbReference type="Rhea" id="RHEA-COMP:9752"/>
        <dbReference type="Rhea" id="RHEA-COMP:9928"/>
        <dbReference type="ChEBI" id="CHEBI:15378"/>
        <dbReference type="ChEBI" id="CHEBI:29969"/>
        <dbReference type="ChEBI" id="CHEBI:64479"/>
        <dbReference type="ChEBI" id="CHEBI:78463"/>
        <dbReference type="ChEBI" id="CHEBI:78809"/>
        <dbReference type="EC" id="2.3.1.181"/>
    </reaction>
</comment>
<feature type="site" description="Lowers pKa of active site Cys" evidence="3">
    <location>
        <position position="176"/>
    </location>
</feature>
<feature type="active site" description="Acyl-thioester intermediate" evidence="3">
    <location>
        <position position="161"/>
    </location>
</feature>
<dbReference type="EC" id="2.3.1.181" evidence="3"/>
<dbReference type="AlphaFoldDB" id="A0A1G6Q6M9"/>
<organism evidence="5 6">
    <name type="scientific">Melghirimyces thermohalophilus</name>
    <dbReference type="NCBI Taxonomy" id="1236220"/>
    <lineage>
        <taxon>Bacteria</taxon>
        <taxon>Bacillati</taxon>
        <taxon>Bacillota</taxon>
        <taxon>Bacilli</taxon>
        <taxon>Bacillales</taxon>
        <taxon>Thermoactinomycetaceae</taxon>
        <taxon>Melghirimyces</taxon>
    </lineage>
</organism>
<dbReference type="PANTHER" id="PTHR43679">
    <property type="entry name" value="OCTANOYLTRANSFERASE LIPM-RELATED"/>
    <property type="match status" value="1"/>
</dbReference>
<dbReference type="InterPro" id="IPR004143">
    <property type="entry name" value="BPL_LPL_catalytic"/>
</dbReference>
<dbReference type="GO" id="GO:0016874">
    <property type="term" value="F:ligase activity"/>
    <property type="evidence" value="ECO:0007669"/>
    <property type="project" value="UniProtKB-KW"/>
</dbReference>
<evidence type="ECO:0000313" key="5">
    <source>
        <dbReference type="EMBL" id="SDC87978.1"/>
    </source>
</evidence>